<name>A0AC55CMA9_ECHTE</name>
<gene>
    <name evidence="2" type="primary">SRRM2</name>
</gene>
<evidence type="ECO:0000313" key="1">
    <source>
        <dbReference type="Proteomes" id="UP000694863"/>
    </source>
</evidence>
<dbReference type="Proteomes" id="UP000694863">
    <property type="component" value="Unplaced"/>
</dbReference>
<protein>
    <submittedName>
        <fullName evidence="2">Serine/arginine repetitive matrix protein 2 isoform X9</fullName>
    </submittedName>
</protein>
<dbReference type="RefSeq" id="XP_045141214.1">
    <property type="nucleotide sequence ID" value="XM_045285279.1"/>
</dbReference>
<sequence>MPLDMQILGLDVPCPLVDTSVSRLRPDNTSKTAAHPPPDPPDPQQPPSYRGCPLTHGQNLPFCCPTSSRAGPVCLCLPRCTLMPPHIPVPDLGRLDSVLVDGSRSPRKPIDSLRDSRSLSYSPAERRHPSPQPSPRDQQRSSSERASRRAQRGDSRSPSHKRRKETPSPHPVRHRSSRSP</sequence>
<reference evidence="2" key="1">
    <citation type="submission" date="2025-08" db="UniProtKB">
        <authorList>
            <consortium name="RefSeq"/>
        </authorList>
    </citation>
    <scope>IDENTIFICATION</scope>
</reference>
<keyword evidence="1" id="KW-1185">Reference proteome</keyword>
<proteinExistence type="predicted"/>
<accession>A0AC55CMA9</accession>
<evidence type="ECO:0000313" key="2">
    <source>
        <dbReference type="RefSeq" id="XP_045141214.1"/>
    </source>
</evidence>
<organism evidence="1 2">
    <name type="scientific">Echinops telfairi</name>
    <name type="common">Lesser hedgehog tenrec</name>
    <dbReference type="NCBI Taxonomy" id="9371"/>
    <lineage>
        <taxon>Eukaryota</taxon>
        <taxon>Metazoa</taxon>
        <taxon>Chordata</taxon>
        <taxon>Craniata</taxon>
        <taxon>Vertebrata</taxon>
        <taxon>Euteleostomi</taxon>
        <taxon>Mammalia</taxon>
        <taxon>Eutheria</taxon>
        <taxon>Afrotheria</taxon>
        <taxon>Tenrecidae</taxon>
        <taxon>Tenrecinae</taxon>
        <taxon>Echinops</taxon>
    </lineage>
</organism>